<dbReference type="OrthoDB" id="3223806at2759"/>
<evidence type="ECO:0000256" key="4">
    <source>
        <dbReference type="SAM" id="MobiDB-lite"/>
    </source>
</evidence>
<dbReference type="Proteomes" id="UP000620124">
    <property type="component" value="Unassembled WGS sequence"/>
</dbReference>
<dbReference type="InterPro" id="IPR011600">
    <property type="entry name" value="Pept_C14_caspase"/>
</dbReference>
<dbReference type="InterPro" id="IPR029030">
    <property type="entry name" value="Caspase-like_dom_sf"/>
</dbReference>
<comment type="caution">
    <text evidence="6">The sequence shown here is derived from an EMBL/GenBank/DDBJ whole genome shotgun (WGS) entry which is preliminary data.</text>
</comment>
<sequence length="431" mass="47204">MMWDLSGGSGTSRHGVPNTSSLSVPYVVIGISDRSSVELMGGIRRSQHHGRPSSVSGPAAHGLSVSRAHTPVPMPVPTSFLNPDAGSYAYEPTPREVLHPSQQPRHHHHHPPSPLPPPHHHHHHHNAPPPPPPDVQHQPHGFMSAVHPQFMYSKCTGRRRALCIGINYRGQSHELHGCVNDAKHIFSFLVRYAGYRPEDIVVLTDDSPHARAQPTRQNMIDAMNWLVKGAQSHDALFFHCKSHSGHGGQTPDLDGDEVDGYDDVIFPLDYQHAGHILDDVNPLPPGCRLTAIFDSCHSGTVLDLPYSYDHRGRIKGLKITPQALARKTTPADVISLSGCKDDQTSADTFIDGEAVGAASHAFIKAVEMRPNQSYQEVMHEIRCAFSCLPTAKYIPLLNINANASVDSAILQPKFSQKPQLGSSHPIVRGFH</sequence>
<accession>A0A8H6X3I1</accession>
<gene>
    <name evidence="6" type="ORF">MVEN_02334800</name>
</gene>
<keyword evidence="2" id="KW-0053">Apoptosis</keyword>
<evidence type="ECO:0000256" key="2">
    <source>
        <dbReference type="ARBA" id="ARBA00022703"/>
    </source>
</evidence>
<evidence type="ECO:0000259" key="5">
    <source>
        <dbReference type="Pfam" id="PF00656"/>
    </source>
</evidence>
<keyword evidence="7" id="KW-1185">Reference proteome</keyword>
<dbReference type="Pfam" id="PF00656">
    <property type="entry name" value="Peptidase_C14"/>
    <property type="match status" value="1"/>
</dbReference>
<reference evidence="6" key="1">
    <citation type="submission" date="2020-05" db="EMBL/GenBank/DDBJ databases">
        <title>Mycena genomes resolve the evolution of fungal bioluminescence.</title>
        <authorList>
            <person name="Tsai I.J."/>
        </authorList>
    </citation>
    <scope>NUCLEOTIDE SEQUENCE</scope>
    <source>
        <strain evidence="6">CCC161011</strain>
    </source>
</reference>
<dbReference type="EMBL" id="JACAZI010000028">
    <property type="protein sequence ID" value="KAF7333780.1"/>
    <property type="molecule type" value="Genomic_DNA"/>
</dbReference>
<keyword evidence="3" id="KW-0788">Thiol protease</keyword>
<dbReference type="SUPFAM" id="SSF52129">
    <property type="entry name" value="Caspase-like"/>
    <property type="match status" value="1"/>
</dbReference>
<dbReference type="GO" id="GO:0004197">
    <property type="term" value="F:cysteine-type endopeptidase activity"/>
    <property type="evidence" value="ECO:0007669"/>
    <property type="project" value="InterPro"/>
</dbReference>
<name>A0A8H6X3I1_9AGAR</name>
<feature type="region of interest" description="Disordered" evidence="4">
    <location>
        <begin position="1"/>
        <end position="21"/>
    </location>
</feature>
<dbReference type="GO" id="GO:0006508">
    <property type="term" value="P:proteolysis"/>
    <property type="evidence" value="ECO:0007669"/>
    <property type="project" value="InterPro"/>
</dbReference>
<organism evidence="6 7">
    <name type="scientific">Mycena venus</name>
    <dbReference type="NCBI Taxonomy" id="2733690"/>
    <lineage>
        <taxon>Eukaryota</taxon>
        <taxon>Fungi</taxon>
        <taxon>Dikarya</taxon>
        <taxon>Basidiomycota</taxon>
        <taxon>Agaricomycotina</taxon>
        <taxon>Agaricomycetes</taxon>
        <taxon>Agaricomycetidae</taxon>
        <taxon>Agaricales</taxon>
        <taxon>Marasmiineae</taxon>
        <taxon>Mycenaceae</taxon>
        <taxon>Mycena</taxon>
    </lineage>
</organism>
<dbReference type="GO" id="GO:0005737">
    <property type="term" value="C:cytoplasm"/>
    <property type="evidence" value="ECO:0007669"/>
    <property type="project" value="TreeGrafter"/>
</dbReference>
<dbReference type="PANTHER" id="PTHR48104">
    <property type="entry name" value="METACASPASE-4"/>
    <property type="match status" value="1"/>
</dbReference>
<feature type="domain" description="Peptidase C14 caspase" evidence="5">
    <location>
        <begin position="158"/>
        <end position="422"/>
    </location>
</feature>
<comment type="similarity">
    <text evidence="1">Belongs to the peptidase C14B family.</text>
</comment>
<keyword evidence="3" id="KW-0645">Protease</keyword>
<keyword evidence="3" id="KW-0378">Hydrolase</keyword>
<dbReference type="Gene3D" id="3.40.50.12660">
    <property type="match status" value="1"/>
</dbReference>
<evidence type="ECO:0000313" key="6">
    <source>
        <dbReference type="EMBL" id="KAF7333780.1"/>
    </source>
</evidence>
<feature type="region of interest" description="Disordered" evidence="4">
    <location>
        <begin position="45"/>
        <end position="141"/>
    </location>
</feature>
<dbReference type="GO" id="GO:0006915">
    <property type="term" value="P:apoptotic process"/>
    <property type="evidence" value="ECO:0007669"/>
    <property type="project" value="UniProtKB-KW"/>
</dbReference>
<proteinExistence type="inferred from homology"/>
<protein>
    <recommendedName>
        <fullName evidence="5">Peptidase C14 caspase domain-containing protein</fullName>
    </recommendedName>
</protein>
<dbReference type="InterPro" id="IPR050452">
    <property type="entry name" value="Metacaspase"/>
</dbReference>
<evidence type="ECO:0000256" key="3">
    <source>
        <dbReference type="ARBA" id="ARBA00022807"/>
    </source>
</evidence>
<evidence type="ECO:0000256" key="1">
    <source>
        <dbReference type="ARBA" id="ARBA00009005"/>
    </source>
</evidence>
<evidence type="ECO:0000313" key="7">
    <source>
        <dbReference type="Proteomes" id="UP000620124"/>
    </source>
</evidence>
<dbReference type="PANTHER" id="PTHR48104:SF30">
    <property type="entry name" value="METACASPASE-1"/>
    <property type="match status" value="1"/>
</dbReference>
<dbReference type="AlphaFoldDB" id="A0A8H6X3I1"/>